<evidence type="ECO:0000259" key="9">
    <source>
        <dbReference type="Pfam" id="PF07687"/>
    </source>
</evidence>
<dbReference type="InterPro" id="IPR011650">
    <property type="entry name" value="Peptidase_M20_dimer"/>
</dbReference>
<keyword evidence="11" id="KW-1185">Reference proteome</keyword>
<dbReference type="PANTHER" id="PTHR43808:SF31">
    <property type="entry name" value="N-ACETYL-L-CITRULLINE DEACETYLASE"/>
    <property type="match status" value="1"/>
</dbReference>
<dbReference type="GO" id="GO:0008270">
    <property type="term" value="F:zinc ion binding"/>
    <property type="evidence" value="ECO:0007669"/>
    <property type="project" value="InterPro"/>
</dbReference>
<dbReference type="CDD" id="cd03888">
    <property type="entry name" value="M20_PepV"/>
    <property type="match status" value="1"/>
</dbReference>
<dbReference type="Pfam" id="PF01546">
    <property type="entry name" value="Peptidase_M20"/>
    <property type="match status" value="1"/>
</dbReference>
<comment type="similarity">
    <text evidence="2">Belongs to the peptidase M20A family.</text>
</comment>
<sequence length="471" mass="52324">MTEVAWYDEVLKRKDEMLEELKEFLAIESVLDEADSGLGAPFGRKIAEALEYMLKLGERDGFKTKNVDGYAGHIEYGEGEELIGVLAHVDVVPAGDGWTSPPFAPEIRDGKLYARGAIDDKGPAMAAYFALKIVKELGLPLSKRARLILGGDEESQWRCMAHYFEREEMPTMGFSPDADFPIISAEKGLLDLRFAGTNEKSEAKDGEWKLVQFKAGQRVNVVPDLAEVKLAGEGDVFELKEKVQDFLLTHRIQGYAEEGNEGVTISIKGRAHHGSEPEKGLNAALEMARLLAAIPLDSAGRQFIETINRYLVDSFFGEKLGIAMEDEFTGRLTVNAGIFSYEAEGERMIRLNVRYPKSGEGEKICEAIEEKLADDHFRITEIDHKPAHFVEPDHSLIRILSKVYEEQTGEKAELLAIGGGTYARVLDVGVAFGPLFKGREETAHQRDEHIVVEDLLKATAIYAQAIYELAK</sequence>
<dbReference type="InterPro" id="IPR001261">
    <property type="entry name" value="ArgE/DapE_CS"/>
</dbReference>
<dbReference type="PROSITE" id="PS00758">
    <property type="entry name" value="ARGE_DAPE_CPG2_1"/>
    <property type="match status" value="1"/>
</dbReference>
<evidence type="ECO:0000313" key="10">
    <source>
        <dbReference type="EMBL" id="MBA4544170.1"/>
    </source>
</evidence>
<dbReference type="Proteomes" id="UP000530514">
    <property type="component" value="Unassembled WGS sequence"/>
</dbReference>
<accession>A0A7W2AJB6</accession>
<keyword evidence="3" id="KW-0645">Protease</keyword>
<dbReference type="OrthoDB" id="9761532at2"/>
<gene>
    <name evidence="10" type="primary">pepV</name>
    <name evidence="10" type="ORF">H1164_14960</name>
</gene>
<dbReference type="Gene3D" id="3.30.70.360">
    <property type="match status" value="2"/>
</dbReference>
<keyword evidence="5" id="KW-0378">Hydrolase</keyword>
<dbReference type="EMBL" id="JACEIP010000030">
    <property type="protein sequence ID" value="MBA4544170.1"/>
    <property type="molecule type" value="Genomic_DNA"/>
</dbReference>
<dbReference type="RefSeq" id="WP_033102384.1">
    <property type="nucleotide sequence ID" value="NZ_JACEIP010000030.1"/>
</dbReference>
<dbReference type="SUPFAM" id="SSF55031">
    <property type="entry name" value="Bacterial exopeptidase dimerisation domain"/>
    <property type="match status" value="1"/>
</dbReference>
<dbReference type="GO" id="GO:0016805">
    <property type="term" value="F:dipeptidase activity"/>
    <property type="evidence" value="ECO:0007669"/>
    <property type="project" value="UniProtKB-KW"/>
</dbReference>
<keyword evidence="6" id="KW-0862">Zinc</keyword>
<dbReference type="InterPro" id="IPR002933">
    <property type="entry name" value="Peptidase_M20"/>
</dbReference>
<dbReference type="NCBIfam" id="NF005591">
    <property type="entry name" value="PRK07318.1"/>
    <property type="match status" value="1"/>
</dbReference>
<evidence type="ECO:0000256" key="6">
    <source>
        <dbReference type="ARBA" id="ARBA00022833"/>
    </source>
</evidence>
<dbReference type="GO" id="GO:0006508">
    <property type="term" value="P:proteolysis"/>
    <property type="evidence" value="ECO:0007669"/>
    <property type="project" value="UniProtKB-KW"/>
</dbReference>
<evidence type="ECO:0000256" key="5">
    <source>
        <dbReference type="ARBA" id="ARBA00022801"/>
    </source>
</evidence>
<evidence type="ECO:0000256" key="1">
    <source>
        <dbReference type="ARBA" id="ARBA00001947"/>
    </source>
</evidence>
<dbReference type="PANTHER" id="PTHR43808">
    <property type="entry name" value="ACETYLORNITHINE DEACETYLASE"/>
    <property type="match status" value="1"/>
</dbReference>
<dbReference type="InterPro" id="IPR010964">
    <property type="entry name" value="M20A_pepV-rel"/>
</dbReference>
<dbReference type="InterPro" id="IPR050072">
    <property type="entry name" value="Peptidase_M20A"/>
</dbReference>
<reference evidence="10 11" key="1">
    <citation type="submission" date="2020-07" db="EMBL/GenBank/DDBJ databases">
        <authorList>
            <person name="Feng H."/>
        </authorList>
    </citation>
    <scope>NUCLEOTIDE SEQUENCE [LARGE SCALE GENOMIC DNA]</scope>
    <source>
        <strain evidence="11">s-11</strain>
    </source>
</reference>
<evidence type="ECO:0000256" key="2">
    <source>
        <dbReference type="ARBA" id="ARBA00006247"/>
    </source>
</evidence>
<evidence type="ECO:0000313" key="11">
    <source>
        <dbReference type="Proteomes" id="UP000530514"/>
    </source>
</evidence>
<dbReference type="GO" id="GO:0006526">
    <property type="term" value="P:L-arginine biosynthetic process"/>
    <property type="evidence" value="ECO:0007669"/>
    <property type="project" value="TreeGrafter"/>
</dbReference>
<protein>
    <submittedName>
        <fullName evidence="10">Dipeptidase PepV</fullName>
    </submittedName>
</protein>
<comment type="caution">
    <text evidence="10">The sequence shown here is derived from an EMBL/GenBank/DDBJ whole genome shotgun (WGS) entry which is preliminary data.</text>
</comment>
<proteinExistence type="inferred from homology"/>
<evidence type="ECO:0000256" key="7">
    <source>
        <dbReference type="ARBA" id="ARBA00022997"/>
    </source>
</evidence>
<name>A0A7W2AJB6_9BACL</name>
<feature type="domain" description="Peptidase M20 dimerisation" evidence="9">
    <location>
        <begin position="256"/>
        <end position="340"/>
    </location>
</feature>
<dbReference type="GO" id="GO:0008237">
    <property type="term" value="F:metallopeptidase activity"/>
    <property type="evidence" value="ECO:0007669"/>
    <property type="project" value="UniProtKB-KW"/>
</dbReference>
<dbReference type="NCBIfam" id="TIGR01887">
    <property type="entry name" value="dipeptidaselike"/>
    <property type="match status" value="1"/>
</dbReference>
<comment type="cofactor">
    <cofactor evidence="1">
        <name>Zn(2+)</name>
        <dbReference type="ChEBI" id="CHEBI:29105"/>
    </cofactor>
</comment>
<dbReference type="AlphaFoldDB" id="A0A7W2AJB6"/>
<evidence type="ECO:0000256" key="8">
    <source>
        <dbReference type="ARBA" id="ARBA00023049"/>
    </source>
</evidence>
<dbReference type="GO" id="GO:0008777">
    <property type="term" value="F:acetylornithine deacetylase activity"/>
    <property type="evidence" value="ECO:0007669"/>
    <property type="project" value="TreeGrafter"/>
</dbReference>
<dbReference type="Gene3D" id="3.40.630.10">
    <property type="entry name" value="Zn peptidases"/>
    <property type="match status" value="1"/>
</dbReference>
<dbReference type="InterPro" id="IPR036264">
    <property type="entry name" value="Bact_exopeptidase_dim_dom"/>
</dbReference>
<keyword evidence="7" id="KW-0224">Dipeptidase</keyword>
<evidence type="ECO:0000256" key="3">
    <source>
        <dbReference type="ARBA" id="ARBA00022670"/>
    </source>
</evidence>
<keyword evidence="4" id="KW-0479">Metal-binding</keyword>
<dbReference type="SUPFAM" id="SSF53187">
    <property type="entry name" value="Zn-dependent exopeptidases"/>
    <property type="match status" value="1"/>
</dbReference>
<keyword evidence="8" id="KW-0482">Metalloprotease</keyword>
<dbReference type="Pfam" id="PF07687">
    <property type="entry name" value="M20_dimer"/>
    <property type="match status" value="1"/>
</dbReference>
<evidence type="ECO:0000256" key="4">
    <source>
        <dbReference type="ARBA" id="ARBA00022723"/>
    </source>
</evidence>
<organism evidence="10 11">
    <name type="scientific">Thermoactinomyces daqus</name>
    <dbReference type="NCBI Taxonomy" id="1329516"/>
    <lineage>
        <taxon>Bacteria</taxon>
        <taxon>Bacillati</taxon>
        <taxon>Bacillota</taxon>
        <taxon>Bacilli</taxon>
        <taxon>Bacillales</taxon>
        <taxon>Thermoactinomycetaceae</taxon>
        <taxon>Thermoactinomyces</taxon>
    </lineage>
</organism>